<organism evidence="4">
    <name type="scientific">Enterobius vermicularis</name>
    <name type="common">Human pinworm</name>
    <dbReference type="NCBI Taxonomy" id="51028"/>
    <lineage>
        <taxon>Eukaryota</taxon>
        <taxon>Metazoa</taxon>
        <taxon>Ecdysozoa</taxon>
        <taxon>Nematoda</taxon>
        <taxon>Chromadorea</taxon>
        <taxon>Rhabditida</taxon>
        <taxon>Spirurina</taxon>
        <taxon>Oxyuridomorpha</taxon>
        <taxon>Oxyuroidea</taxon>
        <taxon>Oxyuridae</taxon>
        <taxon>Enterobius</taxon>
    </lineage>
</organism>
<dbReference type="AlphaFoldDB" id="A0A0N4V378"/>
<dbReference type="EMBL" id="UXUI01007795">
    <property type="protein sequence ID" value="VDD89454.1"/>
    <property type="molecule type" value="Genomic_DNA"/>
</dbReference>
<sequence>MNVTTLWKNLKKAIDTCELESNTSDNYVLEPLQNENTEYKHARIPIRPLHYNEKCLVVVLGIGNEIGAEKALRKKFPKNCKFYGVDPVAKPNKKLFESVPGKYHRGAIGAVSGAKKVTVLIGTLFRTYTIQQMALEDYITNVVGRSDVLDWLSIDIEGGEIDLFPSLLPNGLFDKLNMHVCQLNMELHLSDKLAEPTKSNIAIFNFLRDAMNSERFVFLKIAYPFNARITFYAMNVESALCRGRYFKSLKPYSN</sequence>
<evidence type="ECO:0000313" key="4">
    <source>
        <dbReference type="WBParaSite" id="EVEC_0000449701-mRNA-1"/>
    </source>
</evidence>
<dbReference type="InterPro" id="IPR006342">
    <property type="entry name" value="FkbM_mtfrase"/>
</dbReference>
<accession>A0A0N4V378</accession>
<dbReference type="PANTHER" id="PTHR22989">
    <property type="entry name" value="UNCHARACTERIZED DUF13 C.ELEGANS"/>
    <property type="match status" value="1"/>
</dbReference>
<reference evidence="2 3" key="2">
    <citation type="submission" date="2018-10" db="EMBL/GenBank/DDBJ databases">
        <authorList>
            <consortium name="Pathogen Informatics"/>
        </authorList>
    </citation>
    <scope>NUCLEOTIDE SEQUENCE [LARGE SCALE GENOMIC DNA]</scope>
</reference>
<dbReference type="STRING" id="51028.A0A0N4V378"/>
<proteinExistence type="predicted"/>
<dbReference type="PANTHER" id="PTHR22989:SF20">
    <property type="entry name" value="USP DOMAIN-CONTAINING PROTEIN"/>
    <property type="match status" value="1"/>
</dbReference>
<gene>
    <name evidence="2" type="ORF">EVEC_LOCUS4205</name>
</gene>
<dbReference type="Pfam" id="PF05050">
    <property type="entry name" value="Methyltransf_21"/>
    <property type="match status" value="1"/>
</dbReference>
<keyword evidence="3" id="KW-1185">Reference proteome</keyword>
<dbReference type="Proteomes" id="UP000274131">
    <property type="component" value="Unassembled WGS sequence"/>
</dbReference>
<dbReference type="OrthoDB" id="5775722at2759"/>
<dbReference type="WBParaSite" id="EVEC_0000449701-mRNA-1">
    <property type="protein sequence ID" value="EVEC_0000449701-mRNA-1"/>
    <property type="gene ID" value="EVEC_0000449701"/>
</dbReference>
<evidence type="ECO:0000313" key="3">
    <source>
        <dbReference type="Proteomes" id="UP000274131"/>
    </source>
</evidence>
<evidence type="ECO:0000259" key="1">
    <source>
        <dbReference type="Pfam" id="PF05050"/>
    </source>
</evidence>
<reference evidence="4" key="1">
    <citation type="submission" date="2017-02" db="UniProtKB">
        <authorList>
            <consortium name="WormBaseParasite"/>
        </authorList>
    </citation>
    <scope>IDENTIFICATION</scope>
</reference>
<protein>
    <submittedName>
        <fullName evidence="4">Methyltransf_21 domain-containing protein</fullName>
    </submittedName>
</protein>
<name>A0A0N4V378_ENTVE</name>
<evidence type="ECO:0000313" key="2">
    <source>
        <dbReference type="EMBL" id="VDD89454.1"/>
    </source>
</evidence>
<feature type="domain" description="Methyltransferase FkbM" evidence="1">
    <location>
        <begin position="28"/>
        <end position="191"/>
    </location>
</feature>